<organism evidence="9 10">
    <name type="scientific">Sphingomonas metalli</name>
    <dbReference type="NCBI Taxonomy" id="1779358"/>
    <lineage>
        <taxon>Bacteria</taxon>
        <taxon>Pseudomonadati</taxon>
        <taxon>Pseudomonadota</taxon>
        <taxon>Alphaproteobacteria</taxon>
        <taxon>Sphingomonadales</taxon>
        <taxon>Sphingomonadaceae</taxon>
        <taxon>Sphingomonas</taxon>
    </lineage>
</organism>
<dbReference type="RefSeq" id="WP_188659271.1">
    <property type="nucleotide sequence ID" value="NZ_BMIH01000003.1"/>
</dbReference>
<comment type="similarity">
    <text evidence="6">Belongs to the peptidase M48 family.</text>
</comment>
<name>A0A916T8Z3_9SPHN</name>
<comment type="caution">
    <text evidence="9">The sequence shown here is derived from an EMBL/GenBank/DDBJ whole genome shotgun (WGS) entry which is preliminary data.</text>
</comment>
<evidence type="ECO:0000256" key="3">
    <source>
        <dbReference type="ARBA" id="ARBA00022801"/>
    </source>
</evidence>
<dbReference type="GO" id="GO:0016020">
    <property type="term" value="C:membrane"/>
    <property type="evidence" value="ECO:0007669"/>
    <property type="project" value="TreeGrafter"/>
</dbReference>
<reference evidence="9" key="2">
    <citation type="submission" date="2020-09" db="EMBL/GenBank/DDBJ databases">
        <authorList>
            <person name="Sun Q."/>
            <person name="Zhou Y."/>
        </authorList>
    </citation>
    <scope>NUCLEOTIDE SEQUENCE</scope>
    <source>
        <strain evidence="9">CGMCC 1.15330</strain>
    </source>
</reference>
<keyword evidence="7" id="KW-0732">Signal</keyword>
<dbReference type="Gene3D" id="2.30.42.10">
    <property type="match status" value="1"/>
</dbReference>
<dbReference type="Proteomes" id="UP000623067">
    <property type="component" value="Unassembled WGS sequence"/>
</dbReference>
<evidence type="ECO:0000313" key="10">
    <source>
        <dbReference type="Proteomes" id="UP000623067"/>
    </source>
</evidence>
<dbReference type="Gene3D" id="3.30.2010.10">
    <property type="entry name" value="Metalloproteases ('zincins'), catalytic domain"/>
    <property type="match status" value="1"/>
</dbReference>
<reference evidence="9" key="1">
    <citation type="journal article" date="2014" name="Int. J. Syst. Evol. Microbiol.">
        <title>Complete genome sequence of Corynebacterium casei LMG S-19264T (=DSM 44701T), isolated from a smear-ripened cheese.</title>
        <authorList>
            <consortium name="US DOE Joint Genome Institute (JGI-PGF)"/>
            <person name="Walter F."/>
            <person name="Albersmeier A."/>
            <person name="Kalinowski J."/>
            <person name="Ruckert C."/>
        </authorList>
    </citation>
    <scope>NUCLEOTIDE SEQUENCE</scope>
    <source>
        <strain evidence="9">CGMCC 1.15330</strain>
    </source>
</reference>
<dbReference type="GO" id="GO:0051603">
    <property type="term" value="P:proteolysis involved in protein catabolic process"/>
    <property type="evidence" value="ECO:0007669"/>
    <property type="project" value="TreeGrafter"/>
</dbReference>
<evidence type="ECO:0000256" key="7">
    <source>
        <dbReference type="SAM" id="SignalP"/>
    </source>
</evidence>
<dbReference type="GO" id="GO:0046872">
    <property type="term" value="F:metal ion binding"/>
    <property type="evidence" value="ECO:0007669"/>
    <property type="project" value="UniProtKB-KW"/>
</dbReference>
<dbReference type="InterPro" id="IPR036034">
    <property type="entry name" value="PDZ_sf"/>
</dbReference>
<dbReference type="AlphaFoldDB" id="A0A916T8Z3"/>
<gene>
    <name evidence="9" type="ORF">GCM10011380_26900</name>
</gene>
<evidence type="ECO:0000256" key="5">
    <source>
        <dbReference type="ARBA" id="ARBA00023049"/>
    </source>
</evidence>
<evidence type="ECO:0000259" key="8">
    <source>
        <dbReference type="Pfam" id="PF01435"/>
    </source>
</evidence>
<feature type="signal peptide" evidence="7">
    <location>
        <begin position="1"/>
        <end position="24"/>
    </location>
</feature>
<protein>
    <recommendedName>
        <fullName evidence="8">Peptidase M48 domain-containing protein</fullName>
    </recommendedName>
</protein>
<keyword evidence="5 6" id="KW-0482">Metalloprotease</keyword>
<comment type="cofactor">
    <cofactor evidence="6">
        <name>Zn(2+)</name>
        <dbReference type="ChEBI" id="CHEBI:29105"/>
    </cofactor>
    <text evidence="6">Binds 1 zinc ion per subunit.</text>
</comment>
<dbReference type="PANTHER" id="PTHR22726">
    <property type="entry name" value="METALLOENDOPEPTIDASE OMA1"/>
    <property type="match status" value="1"/>
</dbReference>
<keyword evidence="4 6" id="KW-0862">Zinc</keyword>
<feature type="domain" description="Peptidase M48" evidence="8">
    <location>
        <begin position="187"/>
        <end position="299"/>
    </location>
</feature>
<dbReference type="PANTHER" id="PTHR22726:SF1">
    <property type="entry name" value="METALLOENDOPEPTIDASE OMA1, MITOCHONDRIAL"/>
    <property type="match status" value="1"/>
</dbReference>
<accession>A0A916T8Z3</accession>
<keyword evidence="10" id="KW-1185">Reference proteome</keyword>
<dbReference type="SUPFAM" id="SSF50156">
    <property type="entry name" value="PDZ domain-like"/>
    <property type="match status" value="1"/>
</dbReference>
<keyword evidence="2" id="KW-0479">Metal-binding</keyword>
<dbReference type="Pfam" id="PF01435">
    <property type="entry name" value="Peptidase_M48"/>
    <property type="match status" value="1"/>
</dbReference>
<dbReference type="GO" id="GO:0004222">
    <property type="term" value="F:metalloendopeptidase activity"/>
    <property type="evidence" value="ECO:0007669"/>
    <property type="project" value="InterPro"/>
</dbReference>
<sequence length="323" mass="33454">MVSRLLALAAALLLLGGAAPPANDDDAAVARADAALARIGWRLVTANATLCDRLAPAPGWLIHAVDQYLPQPLPAGTTVKGFAAPVAIALTVPGAPAAAAGVRADDGLVAVSGHAVPAPSKGPPSARTRDAALALVMAEPADRPLTVTLLRDARRFDATIAASPGCRASFEVVPGRALIADSDGSVVRIGQPFLERYGEAEAAAVVAHELAHIVLRHRARLEAAGVKWGLFSEFGRNGRLFRRTESEADLLGAALLRNAGWDAAAAPRFWREHGGEVDGGLFRSRTHPASGARADAIEAALKTAPATGLWRPALLATRDQPLS</sequence>
<dbReference type="InterPro" id="IPR001915">
    <property type="entry name" value="Peptidase_M48"/>
</dbReference>
<evidence type="ECO:0000256" key="2">
    <source>
        <dbReference type="ARBA" id="ARBA00022723"/>
    </source>
</evidence>
<keyword evidence="1 6" id="KW-0645">Protease</keyword>
<dbReference type="InterPro" id="IPR051156">
    <property type="entry name" value="Mito/Outer_Membr_Metalloprot"/>
</dbReference>
<evidence type="ECO:0000256" key="1">
    <source>
        <dbReference type="ARBA" id="ARBA00022670"/>
    </source>
</evidence>
<evidence type="ECO:0000313" key="9">
    <source>
        <dbReference type="EMBL" id="GGB36143.1"/>
    </source>
</evidence>
<keyword evidence="3 6" id="KW-0378">Hydrolase</keyword>
<proteinExistence type="inferred from homology"/>
<evidence type="ECO:0000256" key="4">
    <source>
        <dbReference type="ARBA" id="ARBA00022833"/>
    </source>
</evidence>
<dbReference type="EMBL" id="BMIH01000003">
    <property type="protein sequence ID" value="GGB36143.1"/>
    <property type="molecule type" value="Genomic_DNA"/>
</dbReference>
<feature type="chain" id="PRO_5036826844" description="Peptidase M48 domain-containing protein" evidence="7">
    <location>
        <begin position="25"/>
        <end position="323"/>
    </location>
</feature>
<evidence type="ECO:0000256" key="6">
    <source>
        <dbReference type="RuleBase" id="RU003983"/>
    </source>
</evidence>